<name>A0ABU2AFV7_9BURK</name>
<dbReference type="InterPro" id="IPR050134">
    <property type="entry name" value="NAD-dep_sirtuin_deacylases"/>
</dbReference>
<evidence type="ECO:0000256" key="1">
    <source>
        <dbReference type="ARBA" id="ARBA00012928"/>
    </source>
</evidence>
<sequence>MLHGLAVFTSNVDGQFQRAGLDDALIHECHGSLHWLQCLRGCGQAPWPADDVQPDIDEAECRWRGELPACPGCGGLARPNLLMFGDWGWISGRYDAQAHRLNRWLERVERPVVIEVGAGTAIPSVRMFGQQVVAGYGGHIVRINPREPDVATAFGVGLACGAVEALTALESKLG</sequence>
<dbReference type="Gene3D" id="3.40.50.1220">
    <property type="entry name" value="TPP-binding domain"/>
    <property type="match status" value="1"/>
</dbReference>
<dbReference type="SUPFAM" id="SSF52467">
    <property type="entry name" value="DHS-like NAD/FAD-binding domain"/>
    <property type="match status" value="1"/>
</dbReference>
<keyword evidence="7" id="KW-1185">Reference proteome</keyword>
<dbReference type="InterPro" id="IPR003000">
    <property type="entry name" value="Sirtuin"/>
</dbReference>
<reference evidence="6 7" key="1">
    <citation type="submission" date="2023-07" db="EMBL/GenBank/DDBJ databases">
        <title>Sorghum-associated microbial communities from plants grown in Nebraska, USA.</title>
        <authorList>
            <person name="Schachtman D."/>
        </authorList>
    </citation>
    <scope>NUCLEOTIDE SEQUENCE [LARGE SCALE GENOMIC DNA]</scope>
    <source>
        <strain evidence="6 7">BE316</strain>
    </source>
</reference>
<organism evidence="6 7">
    <name type="scientific">Roseateles asaccharophilus</name>
    <dbReference type="NCBI Taxonomy" id="582607"/>
    <lineage>
        <taxon>Bacteria</taxon>
        <taxon>Pseudomonadati</taxon>
        <taxon>Pseudomonadota</taxon>
        <taxon>Betaproteobacteria</taxon>
        <taxon>Burkholderiales</taxon>
        <taxon>Sphaerotilaceae</taxon>
        <taxon>Roseateles</taxon>
    </lineage>
</organism>
<feature type="domain" description="Deacetylase sirtuin-type" evidence="5">
    <location>
        <begin position="1"/>
        <end position="174"/>
    </location>
</feature>
<evidence type="ECO:0000256" key="3">
    <source>
        <dbReference type="ARBA" id="ARBA00023027"/>
    </source>
</evidence>
<evidence type="ECO:0000259" key="5">
    <source>
        <dbReference type="PROSITE" id="PS50305"/>
    </source>
</evidence>
<dbReference type="EC" id="2.3.1.286" evidence="1"/>
<keyword evidence="2" id="KW-0808">Transferase</keyword>
<accession>A0ABU2AFV7</accession>
<dbReference type="EMBL" id="JAVDXV010000013">
    <property type="protein sequence ID" value="MDR7336114.1"/>
    <property type="molecule type" value="Genomic_DNA"/>
</dbReference>
<comment type="caution">
    <text evidence="4">Lacks conserved residue(s) required for the propagation of feature annotation.</text>
</comment>
<keyword evidence="3" id="KW-0520">NAD</keyword>
<dbReference type="PANTHER" id="PTHR11085:SF10">
    <property type="entry name" value="NAD-DEPENDENT PROTEIN DEACYLASE SIRTUIN-5, MITOCHONDRIAL-RELATED"/>
    <property type="match status" value="1"/>
</dbReference>
<proteinExistence type="predicted"/>
<dbReference type="Proteomes" id="UP001180825">
    <property type="component" value="Unassembled WGS sequence"/>
</dbReference>
<gene>
    <name evidence="6" type="ORF">J2X21_005284</name>
</gene>
<comment type="caution">
    <text evidence="6">The sequence shown here is derived from an EMBL/GenBank/DDBJ whole genome shotgun (WGS) entry which is preliminary data.</text>
</comment>
<evidence type="ECO:0000256" key="2">
    <source>
        <dbReference type="ARBA" id="ARBA00022679"/>
    </source>
</evidence>
<dbReference type="PROSITE" id="PS50305">
    <property type="entry name" value="SIRTUIN"/>
    <property type="match status" value="1"/>
</dbReference>
<evidence type="ECO:0000313" key="7">
    <source>
        <dbReference type="Proteomes" id="UP001180825"/>
    </source>
</evidence>
<dbReference type="InterPro" id="IPR026590">
    <property type="entry name" value="Ssirtuin_cat_dom"/>
</dbReference>
<protein>
    <recommendedName>
        <fullName evidence="1">protein acetyllysine N-acetyltransferase</fullName>
        <ecNumber evidence="1">2.3.1.286</ecNumber>
    </recommendedName>
</protein>
<evidence type="ECO:0000256" key="4">
    <source>
        <dbReference type="PROSITE-ProRule" id="PRU00236"/>
    </source>
</evidence>
<dbReference type="PANTHER" id="PTHR11085">
    <property type="entry name" value="NAD-DEPENDENT PROTEIN DEACYLASE SIRTUIN-5, MITOCHONDRIAL-RELATED"/>
    <property type="match status" value="1"/>
</dbReference>
<dbReference type="Pfam" id="PF02146">
    <property type="entry name" value="SIR2"/>
    <property type="match status" value="1"/>
</dbReference>
<dbReference type="InterPro" id="IPR029035">
    <property type="entry name" value="DHS-like_NAD/FAD-binding_dom"/>
</dbReference>
<evidence type="ECO:0000313" key="6">
    <source>
        <dbReference type="EMBL" id="MDR7336114.1"/>
    </source>
</evidence>